<gene>
    <name evidence="1" type="ORF">TAV2_LOCUS13282</name>
</gene>
<name>A0AAU9SAR8_THLAR</name>
<proteinExistence type="predicted"/>
<dbReference type="Gene3D" id="2.40.50.140">
    <property type="entry name" value="Nucleic acid-binding proteins"/>
    <property type="match status" value="1"/>
</dbReference>
<accession>A0AAU9SAR8</accession>
<evidence type="ECO:0008006" key="3">
    <source>
        <dbReference type="Google" id="ProtNLM"/>
    </source>
</evidence>
<dbReference type="InterPro" id="IPR012340">
    <property type="entry name" value="NA-bd_OB-fold"/>
</dbReference>
<evidence type="ECO:0000313" key="1">
    <source>
        <dbReference type="EMBL" id="CAH2060561.1"/>
    </source>
</evidence>
<dbReference type="EMBL" id="OU466860">
    <property type="protein sequence ID" value="CAH2060561.1"/>
    <property type="molecule type" value="Genomic_DNA"/>
</dbReference>
<sequence length="264" mass="30239">MVEKPRNSDYAPSMIFLPSPTWKPISSIIMLLLDVVGQIRLISGDNLRSANGDATQVLGDRTKDRVFLHLHMKECSNLELNISDPSIFRYRHCRNYRVHDIVCFHTSLLGGDTESIPEITSSSAAITKLEKVTLTEIYQFIKNETPHFHLNLRDANNDTATFVLFDPDAMKLAGRSATDVLNDTIEFNLTYVHVQVEGDNKAQQTNTKIPECLKKIIGRTCEFQIKLTTYNFQTSRQTITVSRIDYCRRQCRPQLHIHGRNLER</sequence>
<organism evidence="1 2">
    <name type="scientific">Thlaspi arvense</name>
    <name type="common">Field penny-cress</name>
    <dbReference type="NCBI Taxonomy" id="13288"/>
    <lineage>
        <taxon>Eukaryota</taxon>
        <taxon>Viridiplantae</taxon>
        <taxon>Streptophyta</taxon>
        <taxon>Embryophyta</taxon>
        <taxon>Tracheophyta</taxon>
        <taxon>Spermatophyta</taxon>
        <taxon>Magnoliopsida</taxon>
        <taxon>eudicotyledons</taxon>
        <taxon>Gunneridae</taxon>
        <taxon>Pentapetalae</taxon>
        <taxon>rosids</taxon>
        <taxon>malvids</taxon>
        <taxon>Brassicales</taxon>
        <taxon>Brassicaceae</taxon>
        <taxon>Thlaspideae</taxon>
        <taxon>Thlaspi</taxon>
    </lineage>
</organism>
<keyword evidence="2" id="KW-1185">Reference proteome</keyword>
<protein>
    <recommendedName>
        <fullName evidence="3">Replication factor A C-terminal domain-containing protein</fullName>
    </recommendedName>
</protein>
<reference evidence="1 2" key="1">
    <citation type="submission" date="2022-03" db="EMBL/GenBank/DDBJ databases">
        <authorList>
            <person name="Nunn A."/>
            <person name="Chopra R."/>
            <person name="Nunn A."/>
            <person name="Contreras Garrido A."/>
        </authorList>
    </citation>
    <scope>NUCLEOTIDE SEQUENCE [LARGE SCALE GENOMIC DNA]</scope>
</reference>
<dbReference type="AlphaFoldDB" id="A0AAU9SAR8"/>
<dbReference type="Proteomes" id="UP000836841">
    <property type="component" value="Chromosome 4"/>
</dbReference>
<evidence type="ECO:0000313" key="2">
    <source>
        <dbReference type="Proteomes" id="UP000836841"/>
    </source>
</evidence>